<evidence type="ECO:0000256" key="6">
    <source>
        <dbReference type="ARBA" id="ARBA00023136"/>
    </source>
</evidence>
<dbReference type="Pfam" id="PF21082">
    <property type="entry name" value="MS_channel_3rd"/>
    <property type="match status" value="1"/>
</dbReference>
<evidence type="ECO:0000256" key="2">
    <source>
        <dbReference type="ARBA" id="ARBA00008017"/>
    </source>
</evidence>
<dbReference type="GO" id="GO:0005886">
    <property type="term" value="C:plasma membrane"/>
    <property type="evidence" value="ECO:0007669"/>
    <property type="project" value="UniProtKB-SubCell"/>
</dbReference>
<dbReference type="SUPFAM" id="SSF50182">
    <property type="entry name" value="Sm-like ribonucleoproteins"/>
    <property type="match status" value="1"/>
</dbReference>
<evidence type="ECO:0000256" key="4">
    <source>
        <dbReference type="ARBA" id="ARBA00022692"/>
    </source>
</evidence>
<dbReference type="InterPro" id="IPR023408">
    <property type="entry name" value="MscS_beta-dom_sf"/>
</dbReference>
<keyword evidence="3" id="KW-1003">Cell membrane</keyword>
<dbReference type="InterPro" id="IPR049142">
    <property type="entry name" value="MS_channel_1st"/>
</dbReference>
<evidence type="ECO:0000259" key="10">
    <source>
        <dbReference type="Pfam" id="PF21088"/>
    </source>
</evidence>
<protein>
    <submittedName>
        <fullName evidence="11">Small conductance mechanosensitive channel</fullName>
    </submittedName>
</protein>
<name>A0A2W7I2S1_9FLAO</name>
<dbReference type="Gene3D" id="1.10.287.1260">
    <property type="match status" value="1"/>
</dbReference>
<evidence type="ECO:0000256" key="5">
    <source>
        <dbReference type="ARBA" id="ARBA00022989"/>
    </source>
</evidence>
<dbReference type="SUPFAM" id="SSF82861">
    <property type="entry name" value="Mechanosensitive channel protein MscS (YggB), transmembrane region"/>
    <property type="match status" value="1"/>
</dbReference>
<dbReference type="SUPFAM" id="SSF82689">
    <property type="entry name" value="Mechanosensitive channel protein MscS (YggB), C-terminal domain"/>
    <property type="match status" value="1"/>
</dbReference>
<evidence type="ECO:0000313" key="11">
    <source>
        <dbReference type="EMBL" id="PZW40588.1"/>
    </source>
</evidence>
<feature type="domain" description="Mechanosensitive ion channel transmembrane helices 2/3" evidence="10">
    <location>
        <begin position="74"/>
        <end position="116"/>
    </location>
</feature>
<dbReference type="InterPro" id="IPR008910">
    <property type="entry name" value="MSC_TM_helix"/>
</dbReference>
<dbReference type="InterPro" id="IPR010920">
    <property type="entry name" value="LSM_dom_sf"/>
</dbReference>
<evidence type="ECO:0000259" key="8">
    <source>
        <dbReference type="Pfam" id="PF00924"/>
    </source>
</evidence>
<feature type="transmembrane region" description="Helical" evidence="7">
    <location>
        <begin position="96"/>
        <end position="115"/>
    </location>
</feature>
<keyword evidence="5 7" id="KW-1133">Transmembrane helix</keyword>
<dbReference type="PANTHER" id="PTHR30221">
    <property type="entry name" value="SMALL-CONDUCTANCE MECHANOSENSITIVE CHANNEL"/>
    <property type="match status" value="1"/>
</dbReference>
<organism evidence="11 12">
    <name type="scientific">Mesonia algae</name>
    <dbReference type="NCBI Taxonomy" id="213248"/>
    <lineage>
        <taxon>Bacteria</taxon>
        <taxon>Pseudomonadati</taxon>
        <taxon>Bacteroidota</taxon>
        <taxon>Flavobacteriia</taxon>
        <taxon>Flavobacteriales</taxon>
        <taxon>Flavobacteriaceae</taxon>
        <taxon>Mesonia</taxon>
    </lineage>
</organism>
<reference evidence="11 12" key="1">
    <citation type="submission" date="2018-06" db="EMBL/GenBank/DDBJ databases">
        <title>Genomic Encyclopedia of Archaeal and Bacterial Type Strains, Phase II (KMG-II): from individual species to whole genera.</title>
        <authorList>
            <person name="Goeker M."/>
        </authorList>
    </citation>
    <scope>NUCLEOTIDE SEQUENCE [LARGE SCALE GENOMIC DNA]</scope>
    <source>
        <strain evidence="11 12">DSM 15361</strain>
    </source>
</reference>
<feature type="transmembrane region" description="Helical" evidence="7">
    <location>
        <begin position="70"/>
        <end position="90"/>
    </location>
</feature>
<dbReference type="InterPro" id="IPR045275">
    <property type="entry name" value="MscS_archaea/bacteria_type"/>
</dbReference>
<dbReference type="AlphaFoldDB" id="A0A2W7I2S1"/>
<dbReference type="Proteomes" id="UP000249542">
    <property type="component" value="Unassembled WGS sequence"/>
</dbReference>
<comment type="similarity">
    <text evidence="2">Belongs to the MscS (TC 1.A.23) family.</text>
</comment>
<dbReference type="InterPro" id="IPR011066">
    <property type="entry name" value="MscS_channel_C_sf"/>
</dbReference>
<dbReference type="InterPro" id="IPR049278">
    <property type="entry name" value="MS_channel_C"/>
</dbReference>
<evidence type="ECO:0000256" key="3">
    <source>
        <dbReference type="ARBA" id="ARBA00022475"/>
    </source>
</evidence>
<sequence length="302" mass="33986">MKEEVFDITKAISGIWDKLSNWVDSIVLNLPNFILAVLVFIAFVFVAKYVTKFLDKLLLRRNMQHSVRGITTRVFNLIIIAIGFFIALSVLNLDKLLTTILGAAGVIGLAVGLALQGTLNNTFSGVILSFLPELQIGDWIETNGYAGEVLEVNLRNIVIKQSDNNHIIIPNSKIAEDSFKNFSRTPRSRIMVNCGVGYESDLEKVEKITIDAIAKIFKQNNGEQIEFAYQSFGDSSINYVVRFWADVTKQRDILLHTHKAILAIKKAYNEEDINIPFPIRTLDFGKNKFRSEAITINSSQQE</sequence>
<keyword evidence="12" id="KW-1185">Reference proteome</keyword>
<proteinExistence type="inferred from homology"/>
<dbReference type="InterPro" id="IPR011014">
    <property type="entry name" value="MscS_channel_TM-2"/>
</dbReference>
<evidence type="ECO:0000259" key="9">
    <source>
        <dbReference type="Pfam" id="PF21082"/>
    </source>
</evidence>
<comment type="caution">
    <text evidence="11">The sequence shown here is derived from an EMBL/GenBank/DDBJ whole genome shotgun (WGS) entry which is preliminary data.</text>
</comment>
<comment type="subcellular location">
    <subcellularLocation>
        <location evidence="1">Cell membrane</location>
        <topology evidence="1">Multi-pass membrane protein</topology>
    </subcellularLocation>
</comment>
<dbReference type="GO" id="GO:0008381">
    <property type="term" value="F:mechanosensitive monoatomic ion channel activity"/>
    <property type="evidence" value="ECO:0007669"/>
    <property type="project" value="InterPro"/>
</dbReference>
<keyword evidence="6 7" id="KW-0472">Membrane</keyword>
<dbReference type="Pfam" id="PF21088">
    <property type="entry name" value="MS_channel_1st"/>
    <property type="match status" value="1"/>
</dbReference>
<dbReference type="InterPro" id="IPR006685">
    <property type="entry name" value="MscS_channel_2nd"/>
</dbReference>
<gene>
    <name evidence="11" type="ORF">LX95_01652</name>
</gene>
<dbReference type="Gene3D" id="2.30.30.60">
    <property type="match status" value="1"/>
</dbReference>
<dbReference type="RefSeq" id="WP_111540961.1">
    <property type="nucleotide sequence ID" value="NZ_QKYV01000004.1"/>
</dbReference>
<evidence type="ECO:0000256" key="1">
    <source>
        <dbReference type="ARBA" id="ARBA00004651"/>
    </source>
</evidence>
<accession>A0A2W7I2S1</accession>
<feature type="domain" description="Mechanosensitive ion channel MscS" evidence="8">
    <location>
        <begin position="118"/>
        <end position="184"/>
    </location>
</feature>
<dbReference type="PANTHER" id="PTHR30221:SF1">
    <property type="entry name" value="SMALL-CONDUCTANCE MECHANOSENSITIVE CHANNEL"/>
    <property type="match status" value="1"/>
</dbReference>
<dbReference type="EMBL" id="QKYV01000004">
    <property type="protein sequence ID" value="PZW40588.1"/>
    <property type="molecule type" value="Genomic_DNA"/>
</dbReference>
<dbReference type="Gene3D" id="3.30.70.100">
    <property type="match status" value="1"/>
</dbReference>
<evidence type="ECO:0000313" key="12">
    <source>
        <dbReference type="Proteomes" id="UP000249542"/>
    </source>
</evidence>
<keyword evidence="4 7" id="KW-0812">Transmembrane</keyword>
<feature type="transmembrane region" description="Helical" evidence="7">
    <location>
        <begin position="26"/>
        <end position="50"/>
    </location>
</feature>
<dbReference type="Pfam" id="PF05552">
    <property type="entry name" value="MS_channel_1st_1"/>
    <property type="match status" value="1"/>
</dbReference>
<dbReference type="Pfam" id="PF00924">
    <property type="entry name" value="MS_channel_2nd"/>
    <property type="match status" value="1"/>
</dbReference>
<evidence type="ECO:0000256" key="7">
    <source>
        <dbReference type="SAM" id="Phobius"/>
    </source>
</evidence>
<feature type="domain" description="Mechanosensitive ion channel MscS C-terminal" evidence="9">
    <location>
        <begin position="192"/>
        <end position="275"/>
    </location>
</feature>